<keyword evidence="2" id="KW-1185">Reference proteome</keyword>
<comment type="caution">
    <text evidence="1">The sequence shown here is derived from an EMBL/GenBank/DDBJ whole genome shotgun (WGS) entry which is preliminary data.</text>
</comment>
<organism evidence="1 2">
    <name type="scientific">Tricholomella constricta</name>
    <dbReference type="NCBI Taxonomy" id="117010"/>
    <lineage>
        <taxon>Eukaryota</taxon>
        <taxon>Fungi</taxon>
        <taxon>Dikarya</taxon>
        <taxon>Basidiomycota</taxon>
        <taxon>Agaricomycotina</taxon>
        <taxon>Agaricomycetes</taxon>
        <taxon>Agaricomycetidae</taxon>
        <taxon>Agaricales</taxon>
        <taxon>Tricholomatineae</taxon>
        <taxon>Lyophyllaceae</taxon>
        <taxon>Tricholomella</taxon>
    </lineage>
</organism>
<protein>
    <submittedName>
        <fullName evidence="1">Uncharacterized protein</fullName>
    </submittedName>
</protein>
<proteinExistence type="predicted"/>
<evidence type="ECO:0000313" key="2">
    <source>
        <dbReference type="Proteomes" id="UP000565441"/>
    </source>
</evidence>
<name>A0A8H5H849_9AGAR</name>
<accession>A0A8H5H849</accession>
<gene>
    <name evidence="1" type="ORF">D9615_007053</name>
</gene>
<dbReference type="EMBL" id="JAACJP010000019">
    <property type="protein sequence ID" value="KAF5378528.1"/>
    <property type="molecule type" value="Genomic_DNA"/>
</dbReference>
<dbReference type="Proteomes" id="UP000565441">
    <property type="component" value="Unassembled WGS sequence"/>
</dbReference>
<sequence>MLATIPTMDHLMMARCSLSEINEFPRCTIVCLRELYTLHDLQKLLRSSEGIALTVFKGHGVGLPGDGKGWAASAHCPLRADKAEVEDCYDISFPALRRMVERRMEFLVAYLDINPGTFSQIAVE</sequence>
<evidence type="ECO:0000313" key="1">
    <source>
        <dbReference type="EMBL" id="KAF5378528.1"/>
    </source>
</evidence>
<reference evidence="1 2" key="1">
    <citation type="journal article" date="2020" name="ISME J.">
        <title>Uncovering the hidden diversity of litter-decomposition mechanisms in mushroom-forming fungi.</title>
        <authorList>
            <person name="Floudas D."/>
            <person name="Bentzer J."/>
            <person name="Ahren D."/>
            <person name="Johansson T."/>
            <person name="Persson P."/>
            <person name="Tunlid A."/>
        </authorList>
    </citation>
    <scope>NUCLEOTIDE SEQUENCE [LARGE SCALE GENOMIC DNA]</scope>
    <source>
        <strain evidence="1 2">CBS 661.87</strain>
    </source>
</reference>
<dbReference type="AlphaFoldDB" id="A0A8H5H849"/>